<evidence type="ECO:0000256" key="2">
    <source>
        <dbReference type="SAM" id="SignalP"/>
    </source>
</evidence>
<proteinExistence type="predicted"/>
<dbReference type="RefSeq" id="WP_203806411.1">
    <property type="nucleotide sequence ID" value="NZ_BOMY01000022.1"/>
</dbReference>
<feature type="compositionally biased region" description="Low complexity" evidence="1">
    <location>
        <begin position="175"/>
        <end position="185"/>
    </location>
</feature>
<feature type="region of interest" description="Disordered" evidence="1">
    <location>
        <begin position="163"/>
        <end position="196"/>
    </location>
</feature>
<reference evidence="3" key="1">
    <citation type="submission" date="2021-01" db="EMBL/GenBank/DDBJ databases">
        <title>Whole genome shotgun sequence of Actinoplanes tereljensis NBRC 105297.</title>
        <authorList>
            <person name="Komaki H."/>
            <person name="Tamura T."/>
        </authorList>
    </citation>
    <scope>NUCLEOTIDE SEQUENCE</scope>
    <source>
        <strain evidence="3">NBRC 105297</strain>
    </source>
</reference>
<dbReference type="AlphaFoldDB" id="A0A919TTQ8"/>
<comment type="caution">
    <text evidence="3">The sequence shown here is derived from an EMBL/GenBank/DDBJ whole genome shotgun (WGS) entry which is preliminary data.</text>
</comment>
<sequence>MRLFRLIMVLVPVAGLLSACSPAAEPIAGMAMRDGKPVVLFLPCEEFATVSVSRDYPDPHDLRSRPPAPSWGFITSDAVPGTAVELPLFDRPAAPWEIDEEELTSLEAGERYSLSGLSFRHAIFVHFTVDDLAALGADQVLTNTSKGKLKVVGRDAFASRARDGCGKIQPKRARPSISPRSVSPVPGEPRILRRSS</sequence>
<keyword evidence="2" id="KW-0732">Signal</keyword>
<evidence type="ECO:0000313" key="3">
    <source>
        <dbReference type="EMBL" id="GIF20630.1"/>
    </source>
</evidence>
<organism evidence="3 4">
    <name type="scientific">Paractinoplanes tereljensis</name>
    <dbReference type="NCBI Taxonomy" id="571912"/>
    <lineage>
        <taxon>Bacteria</taxon>
        <taxon>Bacillati</taxon>
        <taxon>Actinomycetota</taxon>
        <taxon>Actinomycetes</taxon>
        <taxon>Micromonosporales</taxon>
        <taxon>Micromonosporaceae</taxon>
        <taxon>Paractinoplanes</taxon>
    </lineage>
</organism>
<dbReference type="EMBL" id="BOMY01000022">
    <property type="protein sequence ID" value="GIF20630.1"/>
    <property type="molecule type" value="Genomic_DNA"/>
</dbReference>
<evidence type="ECO:0000256" key="1">
    <source>
        <dbReference type="SAM" id="MobiDB-lite"/>
    </source>
</evidence>
<dbReference type="Proteomes" id="UP000623608">
    <property type="component" value="Unassembled WGS sequence"/>
</dbReference>
<feature type="chain" id="PRO_5037549188" evidence="2">
    <location>
        <begin position="24"/>
        <end position="196"/>
    </location>
</feature>
<evidence type="ECO:0000313" key="4">
    <source>
        <dbReference type="Proteomes" id="UP000623608"/>
    </source>
</evidence>
<protein>
    <submittedName>
        <fullName evidence="3">Uncharacterized protein</fullName>
    </submittedName>
</protein>
<dbReference type="PROSITE" id="PS51257">
    <property type="entry name" value="PROKAR_LIPOPROTEIN"/>
    <property type="match status" value="1"/>
</dbReference>
<feature type="signal peptide" evidence="2">
    <location>
        <begin position="1"/>
        <end position="23"/>
    </location>
</feature>
<name>A0A919TTQ8_9ACTN</name>
<keyword evidence="4" id="KW-1185">Reference proteome</keyword>
<gene>
    <name evidence="3" type="ORF">Ate02nite_33600</name>
</gene>
<accession>A0A919TTQ8</accession>